<dbReference type="AlphaFoldDB" id="A0A2I0JPJ8"/>
<reference evidence="1 2" key="1">
    <citation type="submission" date="2017-11" db="EMBL/GenBank/DDBJ databases">
        <title>De-novo sequencing of pomegranate (Punica granatum L.) genome.</title>
        <authorList>
            <person name="Akparov Z."/>
            <person name="Amiraslanov A."/>
            <person name="Hajiyeva S."/>
            <person name="Abbasov M."/>
            <person name="Kaur K."/>
            <person name="Hamwieh A."/>
            <person name="Solovyev V."/>
            <person name="Salamov A."/>
            <person name="Braich B."/>
            <person name="Kosarev P."/>
            <person name="Mahmoud A."/>
            <person name="Hajiyev E."/>
            <person name="Babayeva S."/>
            <person name="Izzatullayeva V."/>
            <person name="Mammadov A."/>
            <person name="Mammadov A."/>
            <person name="Sharifova S."/>
            <person name="Ojaghi J."/>
            <person name="Eynullazada K."/>
            <person name="Bayramov B."/>
            <person name="Abdulazimova A."/>
            <person name="Shahmuradov I."/>
        </authorList>
    </citation>
    <scope>NUCLEOTIDE SEQUENCE [LARGE SCALE GENOMIC DNA]</scope>
    <source>
        <strain evidence="2">cv. AG2017</strain>
        <tissue evidence="1">Leaf</tissue>
    </source>
</reference>
<organism evidence="1 2">
    <name type="scientific">Punica granatum</name>
    <name type="common">Pomegranate</name>
    <dbReference type="NCBI Taxonomy" id="22663"/>
    <lineage>
        <taxon>Eukaryota</taxon>
        <taxon>Viridiplantae</taxon>
        <taxon>Streptophyta</taxon>
        <taxon>Embryophyta</taxon>
        <taxon>Tracheophyta</taxon>
        <taxon>Spermatophyta</taxon>
        <taxon>Magnoliopsida</taxon>
        <taxon>eudicotyledons</taxon>
        <taxon>Gunneridae</taxon>
        <taxon>Pentapetalae</taxon>
        <taxon>rosids</taxon>
        <taxon>malvids</taxon>
        <taxon>Myrtales</taxon>
        <taxon>Lythraceae</taxon>
        <taxon>Punica</taxon>
    </lineage>
</organism>
<keyword evidence="2" id="KW-1185">Reference proteome</keyword>
<comment type="caution">
    <text evidence="1">The sequence shown here is derived from an EMBL/GenBank/DDBJ whole genome shotgun (WGS) entry which is preliminary data.</text>
</comment>
<dbReference type="EMBL" id="PGOL01001418">
    <property type="protein sequence ID" value="PKI58228.1"/>
    <property type="molecule type" value="Genomic_DNA"/>
</dbReference>
<dbReference type="Proteomes" id="UP000233551">
    <property type="component" value="Unassembled WGS sequence"/>
</dbReference>
<accession>A0A2I0JPJ8</accession>
<gene>
    <name evidence="1" type="ORF">CRG98_021399</name>
</gene>
<proteinExistence type="predicted"/>
<name>A0A2I0JPJ8_PUNGR</name>
<protein>
    <submittedName>
        <fullName evidence="1">Uncharacterized protein</fullName>
    </submittedName>
</protein>
<sequence length="98" mass="10742">MAPLLVIYSLLTLREREREREGGGGKGGGGPIRTTTALIQVVDGRNRATTAPLSFLPLFKGRGKGPNSGWWGPHVSHYRSDKVATGLAKWWWPTLGHH</sequence>
<evidence type="ECO:0000313" key="1">
    <source>
        <dbReference type="EMBL" id="PKI58228.1"/>
    </source>
</evidence>
<evidence type="ECO:0000313" key="2">
    <source>
        <dbReference type="Proteomes" id="UP000233551"/>
    </source>
</evidence>